<sequence>VKTLIKPGILPVMHLLLHWIILHQAEFPQHLTASPCYPLSNAATDSNPSFPGRLIQASSPPESLPTLEL</sequence>
<dbReference type="Proteomes" id="UP001434883">
    <property type="component" value="Unassembled WGS sequence"/>
</dbReference>
<proteinExistence type="predicted"/>
<feature type="region of interest" description="Disordered" evidence="1">
    <location>
        <begin position="48"/>
        <end position="69"/>
    </location>
</feature>
<accession>A0ABV0RSA8</accession>
<comment type="caution">
    <text evidence="3">The sequence shown here is derived from an EMBL/GenBank/DDBJ whole genome shotgun (WGS) entry which is preliminary data.</text>
</comment>
<dbReference type="EMBL" id="JAHRIN010053611">
    <property type="protein sequence ID" value="MEQ2210552.1"/>
    <property type="molecule type" value="Genomic_DNA"/>
</dbReference>
<feature type="non-terminal residue" evidence="3">
    <location>
        <position position="1"/>
    </location>
</feature>
<feature type="signal peptide" evidence="2">
    <location>
        <begin position="1"/>
        <end position="25"/>
    </location>
</feature>
<organism evidence="3 4">
    <name type="scientific">Xenoophorus captivus</name>
    <dbReference type="NCBI Taxonomy" id="1517983"/>
    <lineage>
        <taxon>Eukaryota</taxon>
        <taxon>Metazoa</taxon>
        <taxon>Chordata</taxon>
        <taxon>Craniata</taxon>
        <taxon>Vertebrata</taxon>
        <taxon>Euteleostomi</taxon>
        <taxon>Actinopterygii</taxon>
        <taxon>Neopterygii</taxon>
        <taxon>Teleostei</taxon>
        <taxon>Neoteleostei</taxon>
        <taxon>Acanthomorphata</taxon>
        <taxon>Ovalentaria</taxon>
        <taxon>Atherinomorphae</taxon>
        <taxon>Cyprinodontiformes</taxon>
        <taxon>Goodeidae</taxon>
        <taxon>Xenoophorus</taxon>
    </lineage>
</organism>
<reference evidence="3 4" key="1">
    <citation type="submission" date="2021-06" db="EMBL/GenBank/DDBJ databases">
        <authorList>
            <person name="Palmer J.M."/>
        </authorList>
    </citation>
    <scope>NUCLEOTIDE SEQUENCE [LARGE SCALE GENOMIC DNA]</scope>
    <source>
        <strain evidence="3 4">XC_2019</strain>
        <tissue evidence="3">Muscle</tissue>
    </source>
</reference>
<keyword evidence="4" id="KW-1185">Reference proteome</keyword>
<evidence type="ECO:0000256" key="1">
    <source>
        <dbReference type="SAM" id="MobiDB-lite"/>
    </source>
</evidence>
<feature type="chain" id="PRO_5045177940" evidence="2">
    <location>
        <begin position="26"/>
        <end position="69"/>
    </location>
</feature>
<evidence type="ECO:0000313" key="3">
    <source>
        <dbReference type="EMBL" id="MEQ2210552.1"/>
    </source>
</evidence>
<gene>
    <name evidence="3" type="ORF">XENOCAPTIV_015448</name>
</gene>
<evidence type="ECO:0000256" key="2">
    <source>
        <dbReference type="SAM" id="SignalP"/>
    </source>
</evidence>
<name>A0ABV0RSA8_9TELE</name>
<keyword evidence="2" id="KW-0732">Signal</keyword>
<evidence type="ECO:0000313" key="4">
    <source>
        <dbReference type="Proteomes" id="UP001434883"/>
    </source>
</evidence>
<protein>
    <submittedName>
        <fullName evidence="3">Uncharacterized protein</fullName>
    </submittedName>
</protein>